<dbReference type="NCBIfam" id="TIGR00863">
    <property type="entry name" value="P2X"/>
    <property type="match status" value="1"/>
</dbReference>
<evidence type="ECO:0000256" key="4">
    <source>
        <dbReference type="ARBA" id="ARBA00022692"/>
    </source>
</evidence>
<feature type="binding site" evidence="11">
    <location>
        <begin position="326"/>
        <end position="328"/>
    </location>
    <ligand>
        <name>ATP</name>
        <dbReference type="ChEBI" id="CHEBI:30616"/>
        <note>ligand shared between two neighboring subunits of the homotrimer</note>
    </ligand>
</feature>
<dbReference type="PANTHER" id="PTHR10125:SF31">
    <property type="entry name" value="P2X RECEPTOR E"/>
    <property type="match status" value="1"/>
</dbReference>
<comment type="similarity">
    <text evidence="2">Belongs to the P2X receptor family.</text>
</comment>
<protein>
    <submittedName>
        <fullName evidence="14">Uncharacterized protein</fullName>
    </submittedName>
</protein>
<keyword evidence="12" id="KW-1015">Disulfide bond</keyword>
<dbReference type="GO" id="GO:0033198">
    <property type="term" value="P:response to ATP"/>
    <property type="evidence" value="ECO:0007669"/>
    <property type="project" value="InterPro"/>
</dbReference>
<dbReference type="GO" id="GO:0004931">
    <property type="term" value="F:extracellularly ATP-gated monoatomic cation channel activity"/>
    <property type="evidence" value="ECO:0007669"/>
    <property type="project" value="InterPro"/>
</dbReference>
<dbReference type="GO" id="GO:0005524">
    <property type="term" value="F:ATP binding"/>
    <property type="evidence" value="ECO:0007669"/>
    <property type="project" value="UniProtKB-KW"/>
</dbReference>
<sequence>MTHFLVIKSVVDKDPYFSEKRTVIKITGCRNSCFLFWYETPKVVHIRSKKVGILGRFLQLCVLSYIVGYVMVYKKGYQEFCSVESAVVTKVKGVTFTNTQRNVPEIYKRIWDTSDLIVPPSENDAFFVTTNIIITPNQTRRTCSEDPGVHGALCNTPSQCHEGHSLPIGNGAMTGRCVPSDVNSSVNVCEIFAWCPIEQDVFPLGLDRPLLEETADFTVLIKNFIEFPMFGKTFRRRNILQDANKTYLQTCHYHPERDPFCPVFRIDDIVSFAGENFTQLAVRGGVIVISIEWNCNLDLDFMELCKPIYTFRRVDDPNTNIAPGWNFRYANYHEENRRTLIKAYGIRFVIEVRGQGGKFNILPTLLNIGSGLALLGVTTVMCDFIILYFTKNRTFYKGVKYLLVDGEDAEKEPLQSESGLTYGSDRNQ</sequence>
<dbReference type="GO" id="GO:0005886">
    <property type="term" value="C:plasma membrane"/>
    <property type="evidence" value="ECO:0007669"/>
    <property type="project" value="InterPro"/>
</dbReference>
<feature type="disulfide bond" evidence="12">
    <location>
        <begin position="143"/>
        <end position="195"/>
    </location>
</feature>
<keyword evidence="4 13" id="KW-0812">Transmembrane</keyword>
<keyword evidence="11" id="KW-0547">Nucleotide-binding</keyword>
<keyword evidence="7 13" id="KW-0472">Membrane</keyword>
<keyword evidence="15" id="KW-1185">Reference proteome</keyword>
<evidence type="ECO:0000313" key="15">
    <source>
        <dbReference type="Proteomes" id="UP000076858"/>
    </source>
</evidence>
<dbReference type="Gene3D" id="1.10.287.940">
    <property type="entry name" value="atp-gated p2x4 ion channel"/>
    <property type="match status" value="1"/>
</dbReference>
<dbReference type="GO" id="GO:0070588">
    <property type="term" value="P:calcium ion transmembrane transport"/>
    <property type="evidence" value="ECO:0007669"/>
    <property type="project" value="TreeGrafter"/>
</dbReference>
<name>A0A164NN88_9CRUS</name>
<evidence type="ECO:0000256" key="7">
    <source>
        <dbReference type="ARBA" id="ARBA00023136"/>
    </source>
</evidence>
<feature type="disulfide bond" evidence="12">
    <location>
        <begin position="160"/>
        <end position="189"/>
    </location>
</feature>
<evidence type="ECO:0000313" key="14">
    <source>
        <dbReference type="EMBL" id="KZS06102.1"/>
    </source>
</evidence>
<keyword evidence="8" id="KW-0675">Receptor</keyword>
<accession>A0A164NN88</accession>
<dbReference type="AlphaFoldDB" id="A0A164NN88"/>
<evidence type="ECO:0000256" key="5">
    <source>
        <dbReference type="ARBA" id="ARBA00022989"/>
    </source>
</evidence>
<dbReference type="OrthoDB" id="494673at2759"/>
<dbReference type="PIRSF" id="PIRSF005713">
    <property type="entry name" value="P2X_purinoceptor"/>
    <property type="match status" value="1"/>
</dbReference>
<feature type="transmembrane region" description="Helical" evidence="13">
    <location>
        <begin position="368"/>
        <end position="390"/>
    </location>
</feature>
<evidence type="ECO:0000256" key="1">
    <source>
        <dbReference type="ARBA" id="ARBA00004308"/>
    </source>
</evidence>
<dbReference type="GO" id="GO:0001614">
    <property type="term" value="F:purinergic nucleotide receptor activity"/>
    <property type="evidence" value="ECO:0007669"/>
    <property type="project" value="InterPro"/>
</dbReference>
<dbReference type="FunFam" id="2.60.490.10:FF:000010">
    <property type="entry name" value="Uncharacterized protein"/>
    <property type="match status" value="1"/>
</dbReference>
<evidence type="ECO:0000256" key="12">
    <source>
        <dbReference type="PIRSR" id="PIRSR005713-2"/>
    </source>
</evidence>
<dbReference type="EMBL" id="LRGB01002849">
    <property type="protein sequence ID" value="KZS06102.1"/>
    <property type="molecule type" value="Genomic_DNA"/>
</dbReference>
<feature type="disulfide bond" evidence="12">
    <location>
        <begin position="295"/>
        <end position="305"/>
    </location>
</feature>
<dbReference type="PRINTS" id="PR01307">
    <property type="entry name" value="P2XRECEPTOR"/>
</dbReference>
<evidence type="ECO:0000256" key="11">
    <source>
        <dbReference type="PIRSR" id="PIRSR005713-1"/>
    </source>
</evidence>
<dbReference type="Pfam" id="PF00864">
    <property type="entry name" value="P2X_receptor"/>
    <property type="match status" value="1"/>
</dbReference>
<dbReference type="GO" id="GO:0012505">
    <property type="term" value="C:endomembrane system"/>
    <property type="evidence" value="ECO:0007669"/>
    <property type="project" value="UniProtKB-SubCell"/>
</dbReference>
<dbReference type="InterPro" id="IPR027309">
    <property type="entry name" value="P2X_extracellular_dom_sf"/>
</dbReference>
<keyword evidence="9" id="KW-1071">Ligand-gated ion channel</keyword>
<organism evidence="14 15">
    <name type="scientific">Daphnia magna</name>
    <dbReference type="NCBI Taxonomy" id="35525"/>
    <lineage>
        <taxon>Eukaryota</taxon>
        <taxon>Metazoa</taxon>
        <taxon>Ecdysozoa</taxon>
        <taxon>Arthropoda</taxon>
        <taxon>Crustacea</taxon>
        <taxon>Branchiopoda</taxon>
        <taxon>Diplostraca</taxon>
        <taxon>Cladocera</taxon>
        <taxon>Anomopoda</taxon>
        <taxon>Daphniidae</taxon>
        <taxon>Daphnia</taxon>
    </lineage>
</organism>
<dbReference type="InterPro" id="IPR001429">
    <property type="entry name" value="P2X_purnocptor"/>
</dbReference>
<gene>
    <name evidence="14" type="ORF">APZ42_030570</name>
</gene>
<dbReference type="PANTHER" id="PTHR10125">
    <property type="entry name" value="P2X PURINOCEPTOR"/>
    <property type="match status" value="1"/>
</dbReference>
<feature type="binding site" evidence="11">
    <location>
        <position position="342"/>
    </location>
    <ligand>
        <name>ATP</name>
        <dbReference type="ChEBI" id="CHEBI:30616"/>
        <note>ligand shared between two neighboring subunits of the homotrimer</note>
    </ligand>
</feature>
<dbReference type="FunFam" id="1.10.287.940:FF:000010">
    <property type="entry name" value="P2X receptor E"/>
    <property type="match status" value="1"/>
</dbReference>
<keyword evidence="3" id="KW-0813">Transport</keyword>
<evidence type="ECO:0000256" key="6">
    <source>
        <dbReference type="ARBA" id="ARBA00023065"/>
    </source>
</evidence>
<keyword evidence="10" id="KW-0407">Ion channel</keyword>
<dbReference type="InterPro" id="IPR059116">
    <property type="entry name" value="P2X_receptor"/>
</dbReference>
<feature type="transmembrane region" description="Helical" evidence="13">
    <location>
        <begin position="53"/>
        <end position="72"/>
    </location>
</feature>
<feature type="binding site" evidence="11">
    <location>
        <begin position="90"/>
        <end position="92"/>
    </location>
    <ligand>
        <name>ATP</name>
        <dbReference type="ChEBI" id="CHEBI:30616"/>
        <note>ligand shared between two neighboring subunits of the homotrimer</note>
    </ligand>
</feature>
<dbReference type="Gene3D" id="2.60.490.10">
    <property type="entry name" value="atp-gated p2x4 ion channel domain"/>
    <property type="match status" value="1"/>
</dbReference>
<dbReference type="STRING" id="35525.A0A164NN88"/>
<reference evidence="14 15" key="1">
    <citation type="submission" date="2016-03" db="EMBL/GenBank/DDBJ databases">
        <title>EvidentialGene: Evidence-directed Construction of Genes on Genomes.</title>
        <authorList>
            <person name="Gilbert D.G."/>
            <person name="Choi J.-H."/>
            <person name="Mockaitis K."/>
            <person name="Colbourne J."/>
            <person name="Pfrender M."/>
        </authorList>
    </citation>
    <scope>NUCLEOTIDE SEQUENCE [LARGE SCALE GENOMIC DNA]</scope>
    <source>
        <strain evidence="14 15">Xinb3</strain>
        <tissue evidence="14">Complete organism</tissue>
    </source>
</reference>
<feature type="disulfide bond" evidence="12">
    <location>
        <begin position="154"/>
        <end position="177"/>
    </location>
</feature>
<keyword evidence="11" id="KW-0067">ATP-binding</keyword>
<feature type="disulfide bond" evidence="12">
    <location>
        <begin position="251"/>
        <end position="261"/>
    </location>
</feature>
<evidence type="ECO:0000256" key="10">
    <source>
        <dbReference type="ARBA" id="ARBA00023303"/>
    </source>
</evidence>
<dbReference type="Proteomes" id="UP000076858">
    <property type="component" value="Unassembled WGS sequence"/>
</dbReference>
<keyword evidence="5 13" id="KW-1133">Transmembrane helix</keyword>
<keyword evidence="6" id="KW-0406">Ion transport</keyword>
<dbReference type="GO" id="GO:0098794">
    <property type="term" value="C:postsynapse"/>
    <property type="evidence" value="ECO:0007669"/>
    <property type="project" value="GOC"/>
</dbReference>
<proteinExistence type="inferred from homology"/>
<evidence type="ECO:0000256" key="8">
    <source>
        <dbReference type="ARBA" id="ARBA00023170"/>
    </source>
</evidence>
<feature type="binding site" evidence="11">
    <location>
        <position position="218"/>
    </location>
    <ligand>
        <name>ATP</name>
        <dbReference type="ChEBI" id="CHEBI:30616"/>
        <note>ligand shared between two neighboring subunits of the homotrimer</note>
    </ligand>
</feature>
<evidence type="ECO:0000256" key="3">
    <source>
        <dbReference type="ARBA" id="ARBA00022448"/>
    </source>
</evidence>
<evidence type="ECO:0000256" key="13">
    <source>
        <dbReference type="SAM" id="Phobius"/>
    </source>
</evidence>
<evidence type="ECO:0000256" key="2">
    <source>
        <dbReference type="ARBA" id="ARBA00009848"/>
    </source>
</evidence>
<evidence type="ECO:0000256" key="9">
    <source>
        <dbReference type="ARBA" id="ARBA00023286"/>
    </source>
</evidence>
<comment type="subcellular location">
    <subcellularLocation>
        <location evidence="1">Endomembrane system</location>
    </subcellularLocation>
</comment>
<comment type="caution">
    <text evidence="14">The sequence shown here is derived from an EMBL/GenBank/DDBJ whole genome shotgun (WGS) entry which is preliminary data.</text>
</comment>